<accession>A0A2U1PCK0</accession>
<keyword evidence="9" id="KW-1185">Reference proteome</keyword>
<reference evidence="8 9" key="1">
    <citation type="journal article" date="2018" name="Mol. Plant">
        <title>The genome of Artemisia annua provides insight into the evolution of Asteraceae family and artemisinin biosynthesis.</title>
        <authorList>
            <person name="Shen Q."/>
            <person name="Zhang L."/>
            <person name="Liao Z."/>
            <person name="Wang S."/>
            <person name="Yan T."/>
            <person name="Shi P."/>
            <person name="Liu M."/>
            <person name="Fu X."/>
            <person name="Pan Q."/>
            <person name="Wang Y."/>
            <person name="Lv Z."/>
            <person name="Lu X."/>
            <person name="Zhang F."/>
            <person name="Jiang W."/>
            <person name="Ma Y."/>
            <person name="Chen M."/>
            <person name="Hao X."/>
            <person name="Li L."/>
            <person name="Tang Y."/>
            <person name="Lv G."/>
            <person name="Zhou Y."/>
            <person name="Sun X."/>
            <person name="Brodelius P.E."/>
            <person name="Rose J.K.C."/>
            <person name="Tang K."/>
        </authorList>
    </citation>
    <scope>NUCLEOTIDE SEQUENCE [LARGE SCALE GENOMIC DNA]</scope>
    <source>
        <strain evidence="9">cv. Huhao1</strain>
        <tissue evidence="8">Leaf</tissue>
    </source>
</reference>
<dbReference type="Pfam" id="PF04043">
    <property type="entry name" value="PMEI"/>
    <property type="match status" value="1"/>
</dbReference>
<dbReference type="AlphaFoldDB" id="A0A2U1PCK0"/>
<comment type="similarity">
    <text evidence="1">In the N-terminal section; belongs to the PMEI family.</text>
</comment>
<dbReference type="OrthoDB" id="1430376at2759"/>
<keyword evidence="5" id="KW-1015">Disulfide bond</keyword>
<dbReference type="PANTHER" id="PTHR31080:SF117">
    <property type="entry name" value="PLANT INVERTASE_PECTIN METHYLESTERASE INHIBITOR SUPERFAMILY PROTEIN"/>
    <property type="match status" value="1"/>
</dbReference>
<evidence type="ECO:0000256" key="6">
    <source>
        <dbReference type="ARBA" id="ARBA00023180"/>
    </source>
</evidence>
<dbReference type="EC" id="3.1.1.11" evidence="3"/>
<sequence length="249" mass="27650">MEGLYSFNSMVQKILIMILFFTSSINLISALEKTSIEFIRTSCGLTTYPTLCFNSLSTRAGAIQTSPKLLAQTALSVTLDTTTTTSSSIVKLSQVHGLSPLEISAMKDCIELLSDSVYELKQSLEEMHRPGSKDFRFVMSDIQTWVSSAMTDEDTCSEGFANDKKMKGVVRGKIVNVVHLTSNALALINNYASVHGFTAFTYFPFTKGCRKHAQDIGNVILSFNPKMGNVGPFKVIYEVYLEWKWPHVP</sequence>
<evidence type="ECO:0000256" key="5">
    <source>
        <dbReference type="ARBA" id="ARBA00023157"/>
    </source>
</evidence>
<evidence type="ECO:0000256" key="3">
    <source>
        <dbReference type="ARBA" id="ARBA00013229"/>
    </source>
</evidence>
<dbReference type="PANTHER" id="PTHR31080">
    <property type="entry name" value="PECTINESTERASE INHIBITOR-LIKE"/>
    <property type="match status" value="1"/>
</dbReference>
<evidence type="ECO:0000256" key="2">
    <source>
        <dbReference type="ARBA" id="ARBA00007786"/>
    </source>
</evidence>
<dbReference type="GO" id="GO:0004857">
    <property type="term" value="F:enzyme inhibitor activity"/>
    <property type="evidence" value="ECO:0007669"/>
    <property type="project" value="InterPro"/>
</dbReference>
<proteinExistence type="inferred from homology"/>
<feature type="domain" description="Pectinesterase inhibitor" evidence="7">
    <location>
        <begin position="34"/>
        <end position="187"/>
    </location>
</feature>
<dbReference type="GO" id="GO:0030599">
    <property type="term" value="F:pectinesterase activity"/>
    <property type="evidence" value="ECO:0007669"/>
    <property type="project" value="UniProtKB-EC"/>
</dbReference>
<dbReference type="InterPro" id="IPR006501">
    <property type="entry name" value="Pectinesterase_inhib_dom"/>
</dbReference>
<name>A0A2U1PCK0_ARTAN</name>
<dbReference type="Proteomes" id="UP000245207">
    <property type="component" value="Unassembled WGS sequence"/>
</dbReference>
<protein>
    <recommendedName>
        <fullName evidence="3">pectinesterase</fullName>
        <ecNumber evidence="3">3.1.1.11</ecNumber>
    </recommendedName>
</protein>
<evidence type="ECO:0000256" key="1">
    <source>
        <dbReference type="ARBA" id="ARBA00006027"/>
    </source>
</evidence>
<dbReference type="NCBIfam" id="TIGR01614">
    <property type="entry name" value="PME_inhib"/>
    <property type="match status" value="1"/>
</dbReference>
<organism evidence="8 9">
    <name type="scientific">Artemisia annua</name>
    <name type="common">Sweet wormwood</name>
    <dbReference type="NCBI Taxonomy" id="35608"/>
    <lineage>
        <taxon>Eukaryota</taxon>
        <taxon>Viridiplantae</taxon>
        <taxon>Streptophyta</taxon>
        <taxon>Embryophyta</taxon>
        <taxon>Tracheophyta</taxon>
        <taxon>Spermatophyta</taxon>
        <taxon>Magnoliopsida</taxon>
        <taxon>eudicotyledons</taxon>
        <taxon>Gunneridae</taxon>
        <taxon>Pentapetalae</taxon>
        <taxon>asterids</taxon>
        <taxon>campanulids</taxon>
        <taxon>Asterales</taxon>
        <taxon>Asteraceae</taxon>
        <taxon>Asteroideae</taxon>
        <taxon>Anthemideae</taxon>
        <taxon>Artemisiinae</taxon>
        <taxon>Artemisia</taxon>
    </lineage>
</organism>
<evidence type="ECO:0000256" key="4">
    <source>
        <dbReference type="ARBA" id="ARBA00022729"/>
    </source>
</evidence>
<gene>
    <name evidence="8" type="ORF">CTI12_AA154650</name>
</gene>
<dbReference type="EMBL" id="PKPP01001345">
    <property type="protein sequence ID" value="PWA83482.1"/>
    <property type="molecule type" value="Genomic_DNA"/>
</dbReference>
<dbReference type="SMART" id="SM00856">
    <property type="entry name" value="PMEI"/>
    <property type="match status" value="1"/>
</dbReference>
<dbReference type="InterPro" id="IPR051955">
    <property type="entry name" value="PME_Inhibitor"/>
</dbReference>
<evidence type="ECO:0000259" key="7">
    <source>
        <dbReference type="SMART" id="SM00856"/>
    </source>
</evidence>
<keyword evidence="4" id="KW-0732">Signal</keyword>
<dbReference type="CDD" id="cd15798">
    <property type="entry name" value="PMEI-like_3"/>
    <property type="match status" value="1"/>
</dbReference>
<comment type="similarity">
    <text evidence="2">In the C-terminal section; belongs to the pectinesterase family.</text>
</comment>
<dbReference type="FunFam" id="1.20.140.40:FF:000010">
    <property type="entry name" value="Pectinesterase"/>
    <property type="match status" value="1"/>
</dbReference>
<keyword evidence="6" id="KW-0325">Glycoprotein</keyword>
<dbReference type="SUPFAM" id="SSF101148">
    <property type="entry name" value="Plant invertase/pectin methylesterase inhibitor"/>
    <property type="match status" value="1"/>
</dbReference>
<dbReference type="Gene3D" id="1.20.140.40">
    <property type="entry name" value="Invertase/pectin methylesterase inhibitor family protein"/>
    <property type="match status" value="1"/>
</dbReference>
<comment type="caution">
    <text evidence="8">The sequence shown here is derived from an EMBL/GenBank/DDBJ whole genome shotgun (WGS) entry which is preliminary data.</text>
</comment>
<dbReference type="STRING" id="35608.A0A2U1PCK0"/>
<dbReference type="InterPro" id="IPR035513">
    <property type="entry name" value="Invertase/methylesterase_inhib"/>
</dbReference>
<evidence type="ECO:0000313" key="8">
    <source>
        <dbReference type="EMBL" id="PWA83482.1"/>
    </source>
</evidence>
<evidence type="ECO:0000313" key="9">
    <source>
        <dbReference type="Proteomes" id="UP000245207"/>
    </source>
</evidence>